<evidence type="ECO:0000313" key="3">
    <source>
        <dbReference type="EMBL" id="OBA27975.1"/>
    </source>
</evidence>
<comment type="caution">
    <text evidence="3">The sequence shown here is derived from an EMBL/GenBank/DDBJ whole genome shotgun (WGS) entry which is preliminary data.</text>
</comment>
<protein>
    <recommendedName>
        <fullName evidence="2">DUF913 domain-containing protein</fullName>
    </recommendedName>
</protein>
<dbReference type="Proteomes" id="UP000092321">
    <property type="component" value="Unassembled WGS sequence"/>
</dbReference>
<evidence type="ECO:0000313" key="4">
    <source>
        <dbReference type="Proteomes" id="UP000092321"/>
    </source>
</evidence>
<keyword evidence="4" id="KW-1185">Reference proteome</keyword>
<accession>A0A1B7TH38</accession>
<dbReference type="Pfam" id="PF06025">
    <property type="entry name" value="DUF913"/>
    <property type="match status" value="1"/>
</dbReference>
<proteinExistence type="predicted"/>
<feature type="non-terminal residue" evidence="3">
    <location>
        <position position="635"/>
    </location>
</feature>
<organism evidence="3 4">
    <name type="scientific">Hanseniaspora valbyensis NRRL Y-1626</name>
    <dbReference type="NCBI Taxonomy" id="766949"/>
    <lineage>
        <taxon>Eukaryota</taxon>
        <taxon>Fungi</taxon>
        <taxon>Dikarya</taxon>
        <taxon>Ascomycota</taxon>
        <taxon>Saccharomycotina</taxon>
        <taxon>Saccharomycetes</taxon>
        <taxon>Saccharomycodales</taxon>
        <taxon>Saccharomycodaceae</taxon>
        <taxon>Hanseniaspora</taxon>
    </lineage>
</organism>
<name>A0A1B7TH38_9ASCO</name>
<feature type="domain" description="DUF913" evidence="2">
    <location>
        <begin position="511"/>
        <end position="634"/>
    </location>
</feature>
<dbReference type="AlphaFoldDB" id="A0A1B7TH38"/>
<evidence type="ECO:0000256" key="1">
    <source>
        <dbReference type="SAM" id="MobiDB-lite"/>
    </source>
</evidence>
<evidence type="ECO:0000259" key="2">
    <source>
        <dbReference type="Pfam" id="PF06025"/>
    </source>
</evidence>
<dbReference type="InterPro" id="IPR010314">
    <property type="entry name" value="E3_Ub_ligase_DUF913"/>
</dbReference>
<sequence>MAELRPYKVNNPSKDSENENTKFYTGLLNSFLDLEDDHEFVSKLKDYQQREWVRAPDDIIIWIPVLDRLNALFACIAEKHHLNINIPDLKENNDNTSLSRTNSNVYDHIFDSNEFSDDSDVEDDMEVLYDAFLTLLPKDTETFILDIINFILFLLENTTKTSVDSSIDGILGFLNVPNMKIKLGCMKVLALDASRGLKTYAYSRLLEKDVMKKSSIIVSSLLCSTPSNTEETTSSDLFEFLNKLSSNPFDLPKGNELIIPENNFLPFSFEYYSEENDCSEIFKLNKETIINSSYNDLLLLVKQQKLIPEHYWFKLSIELYLAKIFATSKNKLNLKDDAVEIKTLFDLLNPFVQLKFYSVGLFCCSNYFDAVIPIMCEVDKSVFDCCRRLTLTAYSSENEREELSLKEIIHSTLFALECLSELPISVDDINEQMFDQNSYGYLVMLLDRIKIALTTGKNIDTKYNVQFFSLLKTLSYGFSDFSITSDIIYKLTKILIIPDCEDYAALLSVSKILDACIDLEESKTAFENAGGYTFLKNRLNKEIDFCIDNPNINAGVEYYTKVSHTVPFKQISFLSGLASLFSKIIEVDSSDRVNTLLDSSILNTLNKILLNRNIFGLTLLSKVLNIIQILLNKDI</sequence>
<feature type="region of interest" description="Disordered" evidence="1">
    <location>
        <begin position="1"/>
        <end position="20"/>
    </location>
</feature>
<gene>
    <name evidence="3" type="ORF">HANVADRAFT_1057</name>
</gene>
<reference evidence="4" key="1">
    <citation type="journal article" date="2016" name="Proc. Natl. Acad. Sci. U.S.A.">
        <title>Comparative genomics of biotechnologically important yeasts.</title>
        <authorList>
            <person name="Riley R."/>
            <person name="Haridas S."/>
            <person name="Wolfe K.H."/>
            <person name="Lopes M.R."/>
            <person name="Hittinger C.T."/>
            <person name="Goeker M."/>
            <person name="Salamov A.A."/>
            <person name="Wisecaver J.H."/>
            <person name="Long T.M."/>
            <person name="Calvey C.H."/>
            <person name="Aerts A.L."/>
            <person name="Barry K.W."/>
            <person name="Choi C."/>
            <person name="Clum A."/>
            <person name="Coughlan A.Y."/>
            <person name="Deshpande S."/>
            <person name="Douglass A.P."/>
            <person name="Hanson S.J."/>
            <person name="Klenk H.-P."/>
            <person name="LaButti K.M."/>
            <person name="Lapidus A."/>
            <person name="Lindquist E.A."/>
            <person name="Lipzen A.M."/>
            <person name="Meier-Kolthoff J.P."/>
            <person name="Ohm R.A."/>
            <person name="Otillar R.P."/>
            <person name="Pangilinan J.L."/>
            <person name="Peng Y."/>
            <person name="Rokas A."/>
            <person name="Rosa C.A."/>
            <person name="Scheuner C."/>
            <person name="Sibirny A.A."/>
            <person name="Slot J.C."/>
            <person name="Stielow J.B."/>
            <person name="Sun H."/>
            <person name="Kurtzman C.P."/>
            <person name="Blackwell M."/>
            <person name="Grigoriev I.V."/>
            <person name="Jeffries T.W."/>
        </authorList>
    </citation>
    <scope>NUCLEOTIDE SEQUENCE [LARGE SCALE GENOMIC DNA]</scope>
    <source>
        <strain evidence="4">NRRL Y-1626</strain>
    </source>
</reference>
<dbReference type="EMBL" id="LXPE01000005">
    <property type="protein sequence ID" value="OBA27975.1"/>
    <property type="molecule type" value="Genomic_DNA"/>
</dbReference>